<dbReference type="PANTHER" id="PTHR12586">
    <property type="entry name" value="CDP-DIACYLGLYCEROL--SERINE O-PHOSPHATIDYLTRANSFERASE"/>
    <property type="match status" value="1"/>
</dbReference>
<dbReference type="PANTHER" id="PTHR12586:SF1">
    <property type="entry name" value="CDP-DIACYLGLYCEROL--GLYCEROL-3-PHOSPHATE 3-PHOSPHATIDYLTRANSFERASE, MITOCHONDRIAL"/>
    <property type="match status" value="1"/>
</dbReference>
<organism evidence="12 13">
    <name type="scientific">Mycena sanguinolenta</name>
    <dbReference type="NCBI Taxonomy" id="230812"/>
    <lineage>
        <taxon>Eukaryota</taxon>
        <taxon>Fungi</taxon>
        <taxon>Dikarya</taxon>
        <taxon>Basidiomycota</taxon>
        <taxon>Agaricomycotina</taxon>
        <taxon>Agaricomycetes</taxon>
        <taxon>Agaricomycetidae</taxon>
        <taxon>Agaricales</taxon>
        <taxon>Marasmiineae</taxon>
        <taxon>Mycenaceae</taxon>
        <taxon>Mycena</taxon>
    </lineage>
</organism>
<evidence type="ECO:0000256" key="2">
    <source>
        <dbReference type="ARBA" id="ARBA00010682"/>
    </source>
</evidence>
<keyword evidence="10" id="KW-0496">Mitochondrion</keyword>
<evidence type="ECO:0000256" key="1">
    <source>
        <dbReference type="ARBA" id="ARBA00005042"/>
    </source>
</evidence>
<sequence length="501" mass="56314">MLSRSSRLFGRVSATKLTIRAPILRCISSASNLHPMIQGFAGRLHQPKFAVSPNEIRILSKPIQFYSQIIDMIRRAQTRIFISSLYLGSSESELVSALREALSNKPELQIHMLFDLNRSTRPGPHSTAKLLAPLASQFPDRVHVSFFRSPSLRGILAKLVPPRFNEGWGTWHAKIYGVDDEVMISGANLNKSYFTDRQDRYIHLTGQKLLSQYCFDFIKTVSAFSFQLQSPRSGISTGPHSLRDPEYDLSWPIPETHPHNIHATAEAALSSLQNVYRPTTPYHFDAQKVTLVPLIQAGQFNIRDEETTLKMLFEHLDAESKSTRPVIDLTSGYFGLYKEYQNLVLQSSNLDCRIVASSPRANGFYGSRGVSGRIPEGYTLLEQRFMAAVQRAGRQSAVQLNEWEREGWTYHAKGIWLSEAAGHPPLLTLFGSTNLNSRSAHIDTELSFLMLIPEHSASDSLRRQLVDEVDNLRLHSSPWKGATRRVRLGTKALVSLVGGML</sequence>
<dbReference type="GO" id="GO:0032049">
    <property type="term" value="P:cardiolipin biosynthetic process"/>
    <property type="evidence" value="ECO:0007669"/>
    <property type="project" value="InterPro"/>
</dbReference>
<proteinExistence type="inferred from homology"/>
<keyword evidence="13" id="KW-1185">Reference proteome</keyword>
<dbReference type="InterPro" id="IPR001736">
    <property type="entry name" value="PLipase_D/transphosphatidylase"/>
</dbReference>
<evidence type="ECO:0000256" key="3">
    <source>
        <dbReference type="ARBA" id="ARBA00022516"/>
    </source>
</evidence>
<dbReference type="EC" id="2.7.8.5" evidence="10"/>
<feature type="domain" description="PLD phosphodiesterase" evidence="11">
    <location>
        <begin position="172"/>
        <end position="193"/>
    </location>
</feature>
<dbReference type="GO" id="GO:0008444">
    <property type="term" value="F:CDP-diacylglycerol-glycerol-3-phosphate 3-phosphatidyltransferase activity"/>
    <property type="evidence" value="ECO:0007669"/>
    <property type="project" value="UniProtKB-EC"/>
</dbReference>
<dbReference type="SUPFAM" id="SSF56024">
    <property type="entry name" value="Phospholipase D/nuclease"/>
    <property type="match status" value="1"/>
</dbReference>
<evidence type="ECO:0000256" key="9">
    <source>
        <dbReference type="ARBA" id="ARBA00048586"/>
    </source>
</evidence>
<comment type="similarity">
    <text evidence="2 10">Belongs to the CDP-alcohol phosphatidyltransferase class-II family.</text>
</comment>
<evidence type="ECO:0000256" key="5">
    <source>
        <dbReference type="ARBA" id="ARBA00022737"/>
    </source>
</evidence>
<evidence type="ECO:0000313" key="12">
    <source>
        <dbReference type="EMBL" id="KAF7374365.1"/>
    </source>
</evidence>
<gene>
    <name evidence="12" type="ORF">MSAN_00320500</name>
</gene>
<keyword evidence="5" id="KW-0677">Repeat</keyword>
<protein>
    <recommendedName>
        <fullName evidence="10">CDP-diacylglycerol--glycerol-3-phosphate 3-phosphatidyltransferase</fullName>
        <ecNumber evidence="10">2.7.8.5</ecNumber>
    </recommendedName>
</protein>
<comment type="caution">
    <text evidence="12">The sequence shown here is derived from an EMBL/GenBank/DDBJ whole genome shotgun (WGS) entry which is preliminary data.</text>
</comment>
<keyword evidence="3 10" id="KW-0444">Lipid biosynthesis</keyword>
<keyword evidence="8 10" id="KW-1208">Phospholipid metabolism</keyword>
<comment type="function">
    <text evidence="10">Functions in the biosynthesis of the anionic phospholipids phosphatidylglycerol and cardiolipin.</text>
</comment>
<dbReference type="PIRSF" id="PIRSF000850">
    <property type="entry name" value="Phospholipase_D_PSS"/>
    <property type="match status" value="1"/>
</dbReference>
<name>A0A8H7DHC5_9AGAR</name>
<dbReference type="InterPro" id="IPR016270">
    <property type="entry name" value="PGS1"/>
</dbReference>
<evidence type="ECO:0000259" key="11">
    <source>
        <dbReference type="PROSITE" id="PS50035"/>
    </source>
</evidence>
<keyword evidence="6 10" id="KW-0443">Lipid metabolism</keyword>
<dbReference type="GO" id="GO:0005524">
    <property type="term" value="F:ATP binding"/>
    <property type="evidence" value="ECO:0007669"/>
    <property type="project" value="UniProtKB-KW"/>
</dbReference>
<dbReference type="PROSITE" id="PS50035">
    <property type="entry name" value="PLD"/>
    <property type="match status" value="1"/>
</dbReference>
<keyword evidence="7 10" id="KW-0594">Phospholipid biosynthesis</keyword>
<reference evidence="12" key="1">
    <citation type="submission" date="2020-05" db="EMBL/GenBank/DDBJ databases">
        <title>Mycena genomes resolve the evolution of fungal bioluminescence.</title>
        <authorList>
            <person name="Tsai I.J."/>
        </authorList>
    </citation>
    <scope>NUCLEOTIDE SEQUENCE</scope>
    <source>
        <strain evidence="12">160909Yilan</strain>
    </source>
</reference>
<dbReference type="CDD" id="cd09135">
    <property type="entry name" value="PLDc_PGS1_euk_1"/>
    <property type="match status" value="1"/>
</dbReference>
<keyword evidence="10" id="KW-0067">ATP-binding</keyword>
<dbReference type="AlphaFoldDB" id="A0A8H7DHC5"/>
<dbReference type="Gene3D" id="3.30.870.10">
    <property type="entry name" value="Endonuclease Chain A"/>
    <property type="match status" value="2"/>
</dbReference>
<dbReference type="InterPro" id="IPR025202">
    <property type="entry name" value="PLD-like_dom"/>
</dbReference>
<accession>A0A8H7DHC5</accession>
<dbReference type="EMBL" id="JACAZH010000002">
    <property type="protein sequence ID" value="KAF7374365.1"/>
    <property type="molecule type" value="Genomic_DNA"/>
</dbReference>
<dbReference type="CDD" id="cd09137">
    <property type="entry name" value="PLDc_PGS1_euk_2"/>
    <property type="match status" value="1"/>
</dbReference>
<dbReference type="GO" id="GO:0005739">
    <property type="term" value="C:mitochondrion"/>
    <property type="evidence" value="ECO:0007669"/>
    <property type="project" value="UniProtKB-SubCell"/>
</dbReference>
<evidence type="ECO:0000256" key="6">
    <source>
        <dbReference type="ARBA" id="ARBA00023098"/>
    </source>
</evidence>
<comment type="catalytic activity">
    <reaction evidence="9 10">
        <text>a CDP-1,2-diacyl-sn-glycerol + sn-glycerol 3-phosphate = a 1,2-diacyl-sn-glycero-3-phospho-(1'-sn-glycero-3'-phosphate) + CMP + H(+)</text>
        <dbReference type="Rhea" id="RHEA:12593"/>
        <dbReference type="ChEBI" id="CHEBI:15378"/>
        <dbReference type="ChEBI" id="CHEBI:57597"/>
        <dbReference type="ChEBI" id="CHEBI:58332"/>
        <dbReference type="ChEBI" id="CHEBI:60110"/>
        <dbReference type="ChEBI" id="CHEBI:60377"/>
        <dbReference type="EC" id="2.7.8.5"/>
    </reaction>
</comment>
<dbReference type="OrthoDB" id="10250191at2759"/>
<keyword evidence="4 10" id="KW-0808">Transferase</keyword>
<evidence type="ECO:0000256" key="7">
    <source>
        <dbReference type="ARBA" id="ARBA00023209"/>
    </source>
</evidence>
<comment type="pathway">
    <text evidence="1 10">Phospholipid metabolism; phosphatidylglycerol biosynthesis; phosphatidylglycerol from CDP-diacylglycerol: step 1/2.</text>
</comment>
<comment type="subcellular location">
    <subcellularLocation>
        <location evidence="10">Mitochondrion</location>
    </subcellularLocation>
</comment>
<dbReference type="SMART" id="SM00155">
    <property type="entry name" value="PLDc"/>
    <property type="match status" value="2"/>
</dbReference>
<dbReference type="Proteomes" id="UP000623467">
    <property type="component" value="Unassembled WGS sequence"/>
</dbReference>
<evidence type="ECO:0000256" key="10">
    <source>
        <dbReference type="RuleBase" id="RU365024"/>
    </source>
</evidence>
<dbReference type="Pfam" id="PF13091">
    <property type="entry name" value="PLDc_2"/>
    <property type="match status" value="1"/>
</dbReference>
<evidence type="ECO:0000313" key="13">
    <source>
        <dbReference type="Proteomes" id="UP000623467"/>
    </source>
</evidence>
<dbReference type="UniPathway" id="UPA00084">
    <property type="reaction ID" value="UER00503"/>
</dbReference>
<evidence type="ECO:0000256" key="4">
    <source>
        <dbReference type="ARBA" id="ARBA00022679"/>
    </source>
</evidence>
<keyword evidence="10" id="KW-0547">Nucleotide-binding</keyword>
<evidence type="ECO:0000256" key="8">
    <source>
        <dbReference type="ARBA" id="ARBA00023264"/>
    </source>
</evidence>